<protein>
    <recommendedName>
        <fullName evidence="6">Lysozyme</fullName>
    </recommendedName>
</protein>
<dbReference type="EMBL" id="BTSX01000003">
    <property type="protein sequence ID" value="GMS90518.1"/>
    <property type="molecule type" value="Genomic_DNA"/>
</dbReference>
<evidence type="ECO:0000313" key="4">
    <source>
        <dbReference type="EMBL" id="GMS90518.1"/>
    </source>
</evidence>
<dbReference type="FunFam" id="3.20.20.80:FF:000134">
    <property type="entry name" value="Glycoside hydrolase"/>
    <property type="match status" value="1"/>
</dbReference>
<keyword evidence="2 3" id="KW-0732">Signal</keyword>
<dbReference type="Pfam" id="PF01183">
    <property type="entry name" value="Glyco_hydro_25"/>
    <property type="match status" value="1"/>
</dbReference>
<dbReference type="InterPro" id="IPR017853">
    <property type="entry name" value="GH"/>
</dbReference>
<feature type="signal peptide" evidence="3">
    <location>
        <begin position="1"/>
        <end position="21"/>
    </location>
</feature>
<comment type="caution">
    <text evidence="4">The sequence shown here is derived from an EMBL/GenBank/DDBJ whole genome shotgun (WGS) entry which is preliminary data.</text>
</comment>
<feature type="chain" id="PRO_5043596333" description="Lysozyme" evidence="3">
    <location>
        <begin position="22"/>
        <end position="217"/>
    </location>
</feature>
<dbReference type="GO" id="GO:0007165">
    <property type="term" value="P:signal transduction"/>
    <property type="evidence" value="ECO:0007669"/>
    <property type="project" value="TreeGrafter"/>
</dbReference>
<evidence type="ECO:0000256" key="3">
    <source>
        <dbReference type="SAM" id="SignalP"/>
    </source>
</evidence>
<dbReference type="PROSITE" id="PS51904">
    <property type="entry name" value="GLYCOSYL_HYDROL_F25_2"/>
    <property type="match status" value="1"/>
</dbReference>
<keyword evidence="5" id="KW-1185">Reference proteome</keyword>
<dbReference type="GO" id="GO:0009253">
    <property type="term" value="P:peptidoglycan catabolic process"/>
    <property type="evidence" value="ECO:0007669"/>
    <property type="project" value="InterPro"/>
</dbReference>
<accession>A0AAV5T8R6</accession>
<dbReference type="GO" id="GO:0016998">
    <property type="term" value="P:cell wall macromolecule catabolic process"/>
    <property type="evidence" value="ECO:0007669"/>
    <property type="project" value="InterPro"/>
</dbReference>
<dbReference type="PANTHER" id="PTHR23208:SF36">
    <property type="entry name" value="LYSOZYME-RELATED"/>
    <property type="match status" value="1"/>
</dbReference>
<dbReference type="Proteomes" id="UP001432027">
    <property type="component" value="Unassembled WGS sequence"/>
</dbReference>
<feature type="non-terminal residue" evidence="4">
    <location>
        <position position="1"/>
    </location>
</feature>
<organism evidence="4 5">
    <name type="scientific">Pristionchus entomophagus</name>
    <dbReference type="NCBI Taxonomy" id="358040"/>
    <lineage>
        <taxon>Eukaryota</taxon>
        <taxon>Metazoa</taxon>
        <taxon>Ecdysozoa</taxon>
        <taxon>Nematoda</taxon>
        <taxon>Chromadorea</taxon>
        <taxon>Rhabditida</taxon>
        <taxon>Rhabditina</taxon>
        <taxon>Diplogasteromorpha</taxon>
        <taxon>Diplogasteroidea</taxon>
        <taxon>Neodiplogasteridae</taxon>
        <taxon>Pristionchus</taxon>
    </lineage>
</organism>
<dbReference type="Gene3D" id="3.20.20.80">
    <property type="entry name" value="Glycosidases"/>
    <property type="match status" value="1"/>
</dbReference>
<dbReference type="SUPFAM" id="SSF51445">
    <property type="entry name" value="(Trans)glycosidases"/>
    <property type="match status" value="1"/>
</dbReference>
<comment type="similarity">
    <text evidence="1">Belongs to the glycosyl hydrolase 25 family.</text>
</comment>
<dbReference type="PANTHER" id="PTHR23208">
    <property type="entry name" value="LYSOZYME PROTEIN"/>
    <property type="match status" value="1"/>
</dbReference>
<name>A0AAV5T8R6_9BILA</name>
<reference evidence="4" key="1">
    <citation type="submission" date="2023-10" db="EMBL/GenBank/DDBJ databases">
        <title>Genome assembly of Pristionchus species.</title>
        <authorList>
            <person name="Yoshida K."/>
            <person name="Sommer R.J."/>
        </authorList>
    </citation>
    <scope>NUCLEOTIDE SEQUENCE</scope>
    <source>
        <strain evidence="4">RS0144</strain>
    </source>
</reference>
<dbReference type="GO" id="GO:0003796">
    <property type="term" value="F:lysozyme activity"/>
    <property type="evidence" value="ECO:0007669"/>
    <property type="project" value="InterPro"/>
</dbReference>
<evidence type="ECO:0000256" key="1">
    <source>
        <dbReference type="ARBA" id="ARBA00010646"/>
    </source>
</evidence>
<proteinExistence type="inferred from homology"/>
<sequence>EMDRTMLFLIALTIPCTSAIAGIDTIASITPSGFQCLRENGWIFYIGRVGKSNGAIDQTGVQNIKNAWAGGLSSVDAYLFPCHSSSCGSAKQQVADTVHGLWNAGAEFGRLWLDVEIYNWGPDLNENRQFLLDMVEQCEDLGVSVGIYSNNNNWQNIVGISWDGVSSYPLWWANYNGQNNFNNFKPFGGWSQPAIHQYQGDVKGSCSVGNVDLNWYP</sequence>
<dbReference type="InterPro" id="IPR002053">
    <property type="entry name" value="Glyco_hydro_25"/>
</dbReference>
<gene>
    <name evidence="4" type="ORF">PENTCL1PPCAC_12693</name>
</gene>
<evidence type="ECO:0000256" key="2">
    <source>
        <dbReference type="ARBA" id="ARBA00022729"/>
    </source>
</evidence>
<dbReference type="GO" id="GO:0045087">
    <property type="term" value="P:innate immune response"/>
    <property type="evidence" value="ECO:0007669"/>
    <property type="project" value="TreeGrafter"/>
</dbReference>
<dbReference type="InterPro" id="IPR051595">
    <property type="entry name" value="GH25_Enzymes"/>
</dbReference>
<evidence type="ECO:0008006" key="6">
    <source>
        <dbReference type="Google" id="ProtNLM"/>
    </source>
</evidence>
<evidence type="ECO:0000313" key="5">
    <source>
        <dbReference type="Proteomes" id="UP001432027"/>
    </source>
</evidence>
<dbReference type="AlphaFoldDB" id="A0AAV5T8R6"/>